<keyword evidence="4" id="KW-1185">Reference proteome</keyword>
<dbReference type="AlphaFoldDB" id="A0A8H6MTZ6"/>
<gene>
    <name evidence="3" type="ORF">CSOJ01_07714</name>
</gene>
<keyword evidence="2" id="KW-0732">Signal</keyword>
<sequence length="87" mass="9490">MSWPPLLLVLLLPGETAPSARQVMTLYENESHRTRSRCRTCRQAARSAWASVADDRSASDNHLGPGYLKIQGGLGGRSDEQDASHLA</sequence>
<feature type="region of interest" description="Disordered" evidence="1">
    <location>
        <begin position="55"/>
        <end position="87"/>
    </location>
</feature>
<evidence type="ECO:0000313" key="4">
    <source>
        <dbReference type="Proteomes" id="UP000652219"/>
    </source>
</evidence>
<dbReference type="EMBL" id="WIGN01000122">
    <property type="protein sequence ID" value="KAF6808205.1"/>
    <property type="molecule type" value="Genomic_DNA"/>
</dbReference>
<name>A0A8H6MTZ6_9PEZI</name>
<feature type="signal peptide" evidence="2">
    <location>
        <begin position="1"/>
        <end position="22"/>
    </location>
</feature>
<evidence type="ECO:0000313" key="3">
    <source>
        <dbReference type="EMBL" id="KAF6808205.1"/>
    </source>
</evidence>
<dbReference type="Proteomes" id="UP000652219">
    <property type="component" value="Unassembled WGS sequence"/>
</dbReference>
<comment type="caution">
    <text evidence="3">The sequence shown here is derived from an EMBL/GenBank/DDBJ whole genome shotgun (WGS) entry which is preliminary data.</text>
</comment>
<accession>A0A8H6MTZ6</accession>
<evidence type="ECO:0000256" key="1">
    <source>
        <dbReference type="SAM" id="MobiDB-lite"/>
    </source>
</evidence>
<reference evidence="3 4" key="1">
    <citation type="journal article" date="2020" name="Phytopathology">
        <title>Genome Sequence Resources of Colletotrichum truncatum, C. plurivorum, C. musicola, and C. sojae: Four Species Pathogenic to Soybean (Glycine max).</title>
        <authorList>
            <person name="Rogerio F."/>
            <person name="Boufleur T.R."/>
            <person name="Ciampi-Guillardi M."/>
            <person name="Sukno S.A."/>
            <person name="Thon M.R."/>
            <person name="Massola Junior N.S."/>
            <person name="Baroncelli R."/>
        </authorList>
    </citation>
    <scope>NUCLEOTIDE SEQUENCE [LARGE SCALE GENOMIC DNA]</scope>
    <source>
        <strain evidence="3 4">LFN0009</strain>
    </source>
</reference>
<proteinExistence type="predicted"/>
<feature type="compositionally biased region" description="Basic and acidic residues" evidence="1">
    <location>
        <begin position="77"/>
        <end position="87"/>
    </location>
</feature>
<protein>
    <submittedName>
        <fullName evidence="3">Uncharacterized protein</fullName>
    </submittedName>
</protein>
<evidence type="ECO:0000256" key="2">
    <source>
        <dbReference type="SAM" id="SignalP"/>
    </source>
</evidence>
<organism evidence="3 4">
    <name type="scientific">Colletotrichum sojae</name>
    <dbReference type="NCBI Taxonomy" id="2175907"/>
    <lineage>
        <taxon>Eukaryota</taxon>
        <taxon>Fungi</taxon>
        <taxon>Dikarya</taxon>
        <taxon>Ascomycota</taxon>
        <taxon>Pezizomycotina</taxon>
        <taxon>Sordariomycetes</taxon>
        <taxon>Hypocreomycetidae</taxon>
        <taxon>Glomerellales</taxon>
        <taxon>Glomerellaceae</taxon>
        <taxon>Colletotrichum</taxon>
        <taxon>Colletotrichum orchidearum species complex</taxon>
    </lineage>
</organism>
<feature type="chain" id="PRO_5034758145" evidence="2">
    <location>
        <begin position="23"/>
        <end position="87"/>
    </location>
</feature>